<keyword evidence="1" id="KW-1133">Transmembrane helix</keyword>
<dbReference type="InParanoid" id="A0A2P6NS60"/>
<proteinExistence type="predicted"/>
<keyword evidence="2" id="KW-0732">Signal</keyword>
<sequence>MANFFPILLALLAIAAQSASQSLQWEPDVDIIHDHSIMVSWSSPPFCESLNLSFSSWNFTIDSTVGDFSQFVMINETRGANETYGSIQIDQLSQSTSYYLSVREVCNGTAVTSIAINRTITTSATTTYAPIFNITLSNPPTTNDDYFSARWLFQIGMDNCSAMLPGDTVSFYLNATDHIYQNTTTYIPTSSRAFTQRVLPSRNYSLSFYAVCNISKFVFTPVQFNYVTPGRTFPPLYPSVHKMATYAKLSWVLGPRSRYDCVYYNSTNVGWVIRDVYSSYNCTSTTLSQEVDCPLQWNTTYSLYIQFVCTNSIYNSPITLFNGGNFTSYPKRAYPPYLNSVNQDNNMTLLWDLSLDSPSCHDVGSQFSNWTFTIVGREQNMTVVSNDYYASSLSIGNLIPYITYDLSVREEWLTVSQMCTNDSLSSDPYITSHTFQATQPSQPQIDFVVLSPSSIGIWLSPFNYDCIDLESSSIDEVLNYTISPYTNYLEAEENVDLNYYYFNNLSSSTNYTITISKVCQMDVGPDVISENLTLNIQTLAPGQIYVPITSNMTLQGPGYSVTVGCEPDTFTPDVSGLGFTFLSSPPNTEHLASALNISFDLKALQFGGPVPSSHLSSPITFTFSIGQWNESTRPELYYLDGSTGVYRLAAGTCQGKDYMNDFDGLGGSWNVSVCHLTRFDAFTEGGDEVDEIYSKFPLDSRSLTCPLGAVIFGLVVLSLLLTAVVVGLGAWAYRTYKKRRAAERQWIDLNTVTEDEI</sequence>
<keyword evidence="1" id="KW-0812">Transmembrane</keyword>
<feature type="signal peptide" evidence="2">
    <location>
        <begin position="1"/>
        <end position="20"/>
    </location>
</feature>
<name>A0A2P6NS60_9EUKA</name>
<feature type="chain" id="PRO_5015124267" description="Fibronectin type-III domain-containing protein" evidence="2">
    <location>
        <begin position="21"/>
        <end position="757"/>
    </location>
</feature>
<protein>
    <recommendedName>
        <fullName evidence="5">Fibronectin type-III domain-containing protein</fullName>
    </recommendedName>
</protein>
<evidence type="ECO:0000256" key="2">
    <source>
        <dbReference type="SAM" id="SignalP"/>
    </source>
</evidence>
<accession>A0A2P6NS60</accession>
<gene>
    <name evidence="3" type="ORF">PROFUN_05014</name>
</gene>
<dbReference type="EMBL" id="MDYQ01000026">
    <property type="protein sequence ID" value="PRP86797.1"/>
    <property type="molecule type" value="Genomic_DNA"/>
</dbReference>
<dbReference type="AlphaFoldDB" id="A0A2P6NS60"/>
<keyword evidence="4" id="KW-1185">Reference proteome</keyword>
<evidence type="ECO:0008006" key="5">
    <source>
        <dbReference type="Google" id="ProtNLM"/>
    </source>
</evidence>
<reference evidence="3 4" key="1">
    <citation type="journal article" date="2018" name="Genome Biol. Evol.">
        <title>Multiple Roots of Fruiting Body Formation in Amoebozoa.</title>
        <authorList>
            <person name="Hillmann F."/>
            <person name="Forbes G."/>
            <person name="Novohradska S."/>
            <person name="Ferling I."/>
            <person name="Riege K."/>
            <person name="Groth M."/>
            <person name="Westermann M."/>
            <person name="Marz M."/>
            <person name="Spaller T."/>
            <person name="Winckler T."/>
            <person name="Schaap P."/>
            <person name="Glockner G."/>
        </authorList>
    </citation>
    <scope>NUCLEOTIDE SEQUENCE [LARGE SCALE GENOMIC DNA]</scope>
    <source>
        <strain evidence="3 4">Jena</strain>
    </source>
</reference>
<organism evidence="3 4">
    <name type="scientific">Planoprotostelium fungivorum</name>
    <dbReference type="NCBI Taxonomy" id="1890364"/>
    <lineage>
        <taxon>Eukaryota</taxon>
        <taxon>Amoebozoa</taxon>
        <taxon>Evosea</taxon>
        <taxon>Variosea</taxon>
        <taxon>Cavosteliida</taxon>
        <taxon>Cavosteliaceae</taxon>
        <taxon>Planoprotostelium</taxon>
    </lineage>
</organism>
<dbReference type="Proteomes" id="UP000241769">
    <property type="component" value="Unassembled WGS sequence"/>
</dbReference>
<evidence type="ECO:0000313" key="4">
    <source>
        <dbReference type="Proteomes" id="UP000241769"/>
    </source>
</evidence>
<evidence type="ECO:0000313" key="3">
    <source>
        <dbReference type="EMBL" id="PRP86797.1"/>
    </source>
</evidence>
<comment type="caution">
    <text evidence="3">The sequence shown here is derived from an EMBL/GenBank/DDBJ whole genome shotgun (WGS) entry which is preliminary data.</text>
</comment>
<evidence type="ECO:0000256" key="1">
    <source>
        <dbReference type="SAM" id="Phobius"/>
    </source>
</evidence>
<feature type="transmembrane region" description="Helical" evidence="1">
    <location>
        <begin position="707"/>
        <end position="733"/>
    </location>
</feature>
<keyword evidence="1" id="KW-0472">Membrane</keyword>